<dbReference type="RefSeq" id="WP_088570066.1">
    <property type="nucleotide sequence ID" value="NZ_FYEK01000003.1"/>
</dbReference>
<name>A0A212PZ44_9CHLR</name>
<evidence type="ECO:0000256" key="2">
    <source>
        <dbReference type="ARBA" id="ARBA00022840"/>
    </source>
</evidence>
<dbReference type="PROSITE" id="PS50893">
    <property type="entry name" value="ABC_TRANSPORTER_2"/>
    <property type="match status" value="1"/>
</dbReference>
<dbReference type="SMART" id="SM00382">
    <property type="entry name" value="AAA"/>
    <property type="match status" value="1"/>
</dbReference>
<dbReference type="InterPro" id="IPR003439">
    <property type="entry name" value="ABC_transporter-like_ATP-bd"/>
</dbReference>
<proteinExistence type="predicted"/>
<evidence type="ECO:0000259" key="3">
    <source>
        <dbReference type="PROSITE" id="PS50893"/>
    </source>
</evidence>
<keyword evidence="1" id="KW-0547">Nucleotide-binding</keyword>
<keyword evidence="2 4" id="KW-0067">ATP-binding</keyword>
<dbReference type="Proteomes" id="UP000197025">
    <property type="component" value="Unassembled WGS sequence"/>
</dbReference>
<dbReference type="InterPro" id="IPR017871">
    <property type="entry name" value="ABC_transporter-like_CS"/>
</dbReference>
<dbReference type="InterPro" id="IPR027417">
    <property type="entry name" value="P-loop_NTPase"/>
</dbReference>
<sequence>MAGEAVWVEHLEKRFGAVHALRDLSFVVEDGEIFGIIGPDGAGKTTLLRLLAGVLRPDAGTIRVLGRDLLREPERIRRSLGYMPQSFSLYGDLTVRENLSFFATMYGSRDPEWIRRMLGFARLEPFLDRRAAQLSGGMQKKLALIGAMVHRPRLLLLDEPTTGVDPLSRRELWDLLSEFHMRGVTIVVTTPYLDEAERCTRVALMHQGRMLAVDMPGRLRSSFRHPVIEILAQPVLRAQAALAAHPAVLEAVVLGDRVRAVVREDGVALSELVAALRALPGIEVQEARWVPPRLEEVFAYLMRREGGRG</sequence>
<dbReference type="InParanoid" id="A0A212PZ44"/>
<dbReference type="Pfam" id="PF00005">
    <property type="entry name" value="ABC_tran"/>
    <property type="match status" value="1"/>
</dbReference>
<dbReference type="PANTHER" id="PTHR43038">
    <property type="entry name" value="ATP-BINDING CASSETTE, SUB-FAMILY H, MEMBER 1"/>
    <property type="match status" value="1"/>
</dbReference>
<dbReference type="PANTHER" id="PTHR43038:SF3">
    <property type="entry name" value="ABC TRANSPORTER G FAMILY MEMBER 20 ISOFORM X1"/>
    <property type="match status" value="1"/>
</dbReference>
<dbReference type="SUPFAM" id="SSF52540">
    <property type="entry name" value="P-loop containing nucleoside triphosphate hydrolases"/>
    <property type="match status" value="1"/>
</dbReference>
<dbReference type="OrthoDB" id="9804819at2"/>
<dbReference type="EMBL" id="FYEK01000003">
    <property type="protein sequence ID" value="SNB52322.1"/>
    <property type="molecule type" value="Genomic_DNA"/>
</dbReference>
<keyword evidence="5" id="KW-1185">Reference proteome</keyword>
<evidence type="ECO:0000313" key="4">
    <source>
        <dbReference type="EMBL" id="SNB52322.1"/>
    </source>
</evidence>
<dbReference type="CDD" id="cd03230">
    <property type="entry name" value="ABC_DR_subfamily_A"/>
    <property type="match status" value="1"/>
</dbReference>
<reference evidence="5" key="1">
    <citation type="submission" date="2017-06" db="EMBL/GenBank/DDBJ databases">
        <authorList>
            <person name="Varghese N."/>
            <person name="Submissions S."/>
        </authorList>
    </citation>
    <scope>NUCLEOTIDE SEQUENCE [LARGE SCALE GENOMIC DNA]</scope>
    <source>
        <strain evidence="5">JAD2</strain>
    </source>
</reference>
<gene>
    <name evidence="4" type="ORF">SAMN02746019_00022940</name>
</gene>
<evidence type="ECO:0000313" key="5">
    <source>
        <dbReference type="Proteomes" id="UP000197025"/>
    </source>
</evidence>
<organism evidence="4 5">
    <name type="scientific">Thermoflexus hugenholtzii JAD2</name>
    <dbReference type="NCBI Taxonomy" id="877466"/>
    <lineage>
        <taxon>Bacteria</taxon>
        <taxon>Bacillati</taxon>
        <taxon>Chloroflexota</taxon>
        <taxon>Thermoflexia</taxon>
        <taxon>Thermoflexales</taxon>
        <taxon>Thermoflexaceae</taxon>
        <taxon>Thermoflexus</taxon>
    </lineage>
</organism>
<protein>
    <submittedName>
        <fullName evidence="4">ABC-2 type transport system ATP-binding protein</fullName>
    </submittedName>
</protein>
<feature type="domain" description="ABC transporter" evidence="3">
    <location>
        <begin position="6"/>
        <end position="232"/>
    </location>
</feature>
<dbReference type="Gene3D" id="3.40.50.300">
    <property type="entry name" value="P-loop containing nucleotide triphosphate hydrolases"/>
    <property type="match status" value="1"/>
</dbReference>
<evidence type="ECO:0000256" key="1">
    <source>
        <dbReference type="ARBA" id="ARBA00022741"/>
    </source>
</evidence>
<dbReference type="GO" id="GO:0016887">
    <property type="term" value="F:ATP hydrolysis activity"/>
    <property type="evidence" value="ECO:0007669"/>
    <property type="project" value="InterPro"/>
</dbReference>
<dbReference type="AlphaFoldDB" id="A0A212PZ44"/>
<dbReference type="GO" id="GO:0005524">
    <property type="term" value="F:ATP binding"/>
    <property type="evidence" value="ECO:0007669"/>
    <property type="project" value="UniProtKB-KW"/>
</dbReference>
<dbReference type="PROSITE" id="PS00211">
    <property type="entry name" value="ABC_TRANSPORTER_1"/>
    <property type="match status" value="1"/>
</dbReference>
<accession>A0A212PZ44</accession>
<dbReference type="InterPro" id="IPR003593">
    <property type="entry name" value="AAA+_ATPase"/>
</dbReference>